<protein>
    <recommendedName>
        <fullName evidence="4">DUF4231 domain-containing protein</fullName>
    </recommendedName>
</protein>
<keyword evidence="1" id="KW-0812">Transmembrane</keyword>
<dbReference type="RefSeq" id="WP_164566295.1">
    <property type="nucleotide sequence ID" value="NZ_WUFC01000009.1"/>
</dbReference>
<dbReference type="AlphaFoldDB" id="A0AAE4YNY7"/>
<evidence type="ECO:0000313" key="3">
    <source>
        <dbReference type="Proteomes" id="UP000661163"/>
    </source>
</evidence>
<name>A0AAE4YNY7_9HYPH</name>
<reference evidence="2 3" key="1">
    <citation type="submission" date="2019-12" db="EMBL/GenBank/DDBJ databases">
        <title>Rhizobium genotypes associated with high levels of biological nitrogen fixation by grain legumes in a temperate-maritime cropping system.</title>
        <authorList>
            <person name="Maluk M."/>
            <person name="Francesc Ferrando Molina F."/>
            <person name="Lopez Del Egido L."/>
            <person name="Lafos M."/>
            <person name="Langarica-Fuentes A."/>
            <person name="Gebre Yohannes G."/>
            <person name="Young M.W."/>
            <person name="Martin P."/>
            <person name="Gantlett R."/>
            <person name="Kenicer G."/>
            <person name="Hawes C."/>
            <person name="Begg G.S."/>
            <person name="Quilliam R.S."/>
            <person name="Squire G.R."/>
            <person name="Poole P.S."/>
            <person name="Young P.W."/>
            <person name="Iannetta P.M."/>
            <person name="James E.K."/>
        </authorList>
    </citation>
    <scope>NUCLEOTIDE SEQUENCE [LARGE SCALE GENOMIC DNA]</scope>
    <source>
        <strain evidence="2 3">JHI985</strain>
    </source>
</reference>
<keyword evidence="1" id="KW-0472">Membrane</keyword>
<accession>A0AAE4YNY7</accession>
<gene>
    <name evidence="2" type="ORF">GR217_13195</name>
</gene>
<evidence type="ECO:0008006" key="4">
    <source>
        <dbReference type="Google" id="ProtNLM"/>
    </source>
</evidence>
<organism evidence="2 3">
    <name type="scientific">Rhizobium ruizarguesonis</name>
    <dbReference type="NCBI Taxonomy" id="2081791"/>
    <lineage>
        <taxon>Bacteria</taxon>
        <taxon>Pseudomonadati</taxon>
        <taxon>Pseudomonadota</taxon>
        <taxon>Alphaproteobacteria</taxon>
        <taxon>Hyphomicrobiales</taxon>
        <taxon>Rhizobiaceae</taxon>
        <taxon>Rhizobium/Agrobacterium group</taxon>
        <taxon>Rhizobium</taxon>
    </lineage>
</organism>
<dbReference type="Proteomes" id="UP000661163">
    <property type="component" value="Unassembled WGS sequence"/>
</dbReference>
<evidence type="ECO:0000313" key="2">
    <source>
        <dbReference type="EMBL" id="NEI48654.1"/>
    </source>
</evidence>
<dbReference type="EMBL" id="WUFC01000009">
    <property type="protein sequence ID" value="NEI48654.1"/>
    <property type="molecule type" value="Genomic_DNA"/>
</dbReference>
<comment type="caution">
    <text evidence="2">The sequence shown here is derived from an EMBL/GenBank/DDBJ whole genome shotgun (WGS) entry which is preliminary data.</text>
</comment>
<proteinExistence type="predicted"/>
<feature type="transmembrane region" description="Helical" evidence="1">
    <location>
        <begin position="126"/>
        <end position="147"/>
    </location>
</feature>
<feature type="transmembrane region" description="Helical" evidence="1">
    <location>
        <begin position="92"/>
        <end position="114"/>
    </location>
</feature>
<sequence>MIAKKRVECGPTRRRVVLALLVGFSDEQKGCVINGDRMRSPIAGFHVPLVVSYFIFAKGVILMSGDPYRDAIVVFVQAAYQKANIGSRAWSASYHISLGLAGILGLVAGVMSQATFESILGIERKSVITIISLVAAVLTFAAGFGGFQRKWQANRVYRNELEQVGIDLADPHADIAAIREAVRQAAAKHNLGIDGAEGSGAP</sequence>
<keyword evidence="1" id="KW-1133">Transmembrane helix</keyword>
<evidence type="ECO:0000256" key="1">
    <source>
        <dbReference type="SAM" id="Phobius"/>
    </source>
</evidence>